<reference evidence="14 15" key="2">
    <citation type="journal article" date="2015" name="Genome Announc.">
        <title>Complete Genome Sequences of Evolved Arsenate-Resistant Metallosphaera sedula Strains.</title>
        <authorList>
            <person name="Ai C."/>
            <person name="McCarthy S."/>
            <person name="Schackwitz W."/>
            <person name="Martin J."/>
            <person name="Lipzen A."/>
            <person name="Blum P."/>
        </authorList>
    </citation>
    <scope>NUCLEOTIDE SEQUENCE [LARGE SCALE GENOMIC DNA]</scope>
    <source>
        <strain evidence="9 15">ARS120-1</strain>
        <strain evidence="10 14">ARS120-2</strain>
        <strain evidence="7 17">ARS50-1</strain>
        <strain evidence="8 16">ARS50-2</strain>
    </source>
</reference>
<sequence>MMAGFISKSKFTTISITGGQCSLNCFYCGTKYISSMEGAMSPEIFEKTVRRLHSRGVKGFLVSGGFDRDGKLPVAPFLPVMRKLKRELNLVFNLHPGLQDRETIEEMRDVVDIVDFEFAYSPGSYHAKGIRAEREAYVKTLEDLIDRGPEYIVPHLMLGLPRDSEEDLRQEMELVSTFKPYLMNFLVVIPTPGTPSRALKVDLNKVISLIEYGSRLMAGRTSMGCMRPYAIKEELDRAVLSKGLVQRIANPHHRVIREFNLPIYDACCSLPEKYLEEFRT</sequence>
<evidence type="ECO:0000313" key="17">
    <source>
        <dbReference type="Proteomes" id="UP000068832"/>
    </source>
</evidence>
<dbReference type="Gene3D" id="3.20.20.70">
    <property type="entry name" value="Aldolase class I"/>
    <property type="match status" value="1"/>
</dbReference>
<name>A0A088E6N8_9CREN</name>
<keyword evidence="3" id="KW-0408">Iron</keyword>
<dbReference type="EMBL" id="CP012175">
    <property type="protein sequence ID" value="AKV81240.1"/>
    <property type="molecule type" value="Genomic_DNA"/>
</dbReference>
<dbReference type="SFLD" id="SFLDS00029">
    <property type="entry name" value="Radical_SAM"/>
    <property type="match status" value="1"/>
</dbReference>
<dbReference type="EMBL" id="CP012174">
    <property type="protein sequence ID" value="AKV78995.1"/>
    <property type="molecule type" value="Genomic_DNA"/>
</dbReference>
<dbReference type="RefSeq" id="WP_012021451.1">
    <property type="nucleotide sequence ID" value="NZ_AP019770.1"/>
</dbReference>
<evidence type="ECO:0000259" key="5">
    <source>
        <dbReference type="PROSITE" id="PS51918"/>
    </source>
</evidence>
<dbReference type="OrthoDB" id="35347at2157"/>
<dbReference type="Proteomes" id="UP000068832">
    <property type="component" value="Chromosome"/>
</dbReference>
<dbReference type="Proteomes" id="UP000062475">
    <property type="component" value="Chromosome"/>
</dbReference>
<dbReference type="Proteomes" id="UP000029084">
    <property type="component" value="Chromosome"/>
</dbReference>
<dbReference type="EMBL" id="CP008822">
    <property type="protein sequence ID" value="AIM27648.1"/>
    <property type="molecule type" value="Genomic_DNA"/>
</dbReference>
<dbReference type="InterPro" id="IPR013785">
    <property type="entry name" value="Aldolase_TIM"/>
</dbReference>
<keyword evidence="4" id="KW-0411">Iron-sulfur</keyword>
<accession>A0A088E6N8</accession>
<keyword evidence="1" id="KW-0949">S-adenosyl-L-methionine</keyword>
<dbReference type="InterPro" id="IPR007197">
    <property type="entry name" value="rSAM"/>
</dbReference>
<gene>
    <name evidence="6" type="ORF">HA72_1507</name>
    <name evidence="7" type="ORF">MsedA_1529</name>
    <name evidence="8" type="ORF">MsedB_1531</name>
    <name evidence="9" type="ORF">MsedC_1529</name>
    <name evidence="10" type="ORF">MsedD_1530</name>
    <name evidence="11" type="ORF">MsedE_1535</name>
</gene>
<dbReference type="InterPro" id="IPR006638">
    <property type="entry name" value="Elp3/MiaA/NifB-like_rSAM"/>
</dbReference>
<dbReference type="SMART" id="SM00729">
    <property type="entry name" value="Elp3"/>
    <property type="match status" value="1"/>
</dbReference>
<protein>
    <submittedName>
        <fullName evidence="6">Radical SAM domain protein</fullName>
    </submittedName>
    <submittedName>
        <fullName evidence="7">Radical SAM protein</fullName>
    </submittedName>
</protein>
<dbReference type="PATRIC" id="fig|43687.5.peg.1636"/>
<dbReference type="EMBL" id="CP012173">
    <property type="protein sequence ID" value="AKV76744.1"/>
    <property type="molecule type" value="Genomic_DNA"/>
</dbReference>
<dbReference type="Pfam" id="PF04055">
    <property type="entry name" value="Radical_SAM"/>
    <property type="match status" value="1"/>
</dbReference>
<dbReference type="Proteomes" id="UP000061362">
    <property type="component" value="Chromosome"/>
</dbReference>
<dbReference type="PROSITE" id="PS51918">
    <property type="entry name" value="RADICAL_SAM"/>
    <property type="match status" value="1"/>
</dbReference>
<evidence type="ECO:0000313" key="11">
    <source>
        <dbReference type="EMBL" id="AKV83480.1"/>
    </source>
</evidence>
<evidence type="ECO:0000313" key="8">
    <source>
        <dbReference type="EMBL" id="AKV76744.1"/>
    </source>
</evidence>
<proteinExistence type="predicted"/>
<organism evidence="6 12">
    <name type="scientific">Metallosphaera sedula</name>
    <dbReference type="NCBI Taxonomy" id="43687"/>
    <lineage>
        <taxon>Archaea</taxon>
        <taxon>Thermoproteota</taxon>
        <taxon>Thermoprotei</taxon>
        <taxon>Sulfolobales</taxon>
        <taxon>Sulfolobaceae</taxon>
        <taxon>Metallosphaera</taxon>
    </lineage>
</organism>
<dbReference type="PANTHER" id="PTHR43288:SF2">
    <property type="entry name" value="RADICAL SAM CORE DOMAIN-CONTAINING PROTEIN"/>
    <property type="match status" value="1"/>
</dbReference>
<reference evidence="6 12" key="1">
    <citation type="journal article" date="2014" name="J. Bacteriol.">
        <title>Role of an Archaeal PitA Transporter in the Copper and Arsenic Resistance of Metallosphaera sedula, an Extreme Thermoacidophile.</title>
        <authorList>
            <person name="McCarthy S."/>
            <person name="Ai C."/>
            <person name="Wheaton G."/>
            <person name="Tevatia R."/>
            <person name="Eckrich V."/>
            <person name="Kelly R."/>
            <person name="Blum P."/>
        </authorList>
    </citation>
    <scope>NUCLEOTIDE SEQUENCE [LARGE SCALE GENOMIC DNA]</scope>
    <source>
        <strain evidence="6 12">CuR1</strain>
    </source>
</reference>
<evidence type="ECO:0000256" key="4">
    <source>
        <dbReference type="ARBA" id="ARBA00023014"/>
    </source>
</evidence>
<keyword evidence="2" id="KW-0479">Metal-binding</keyword>
<dbReference type="GeneID" id="91756011"/>
<dbReference type="Proteomes" id="UP000062398">
    <property type="component" value="Chromosome"/>
</dbReference>
<dbReference type="SUPFAM" id="SSF102114">
    <property type="entry name" value="Radical SAM enzymes"/>
    <property type="match status" value="1"/>
</dbReference>
<dbReference type="EMBL" id="CP012176">
    <property type="protein sequence ID" value="AKV83480.1"/>
    <property type="molecule type" value="Genomic_DNA"/>
</dbReference>
<reference evidence="11 13" key="3">
    <citation type="submission" date="2015-07" db="EMBL/GenBank/DDBJ databases">
        <title>Physiological, transcriptional responses and genome re-sequencing of acid resistant extremely thermoacidophilic Metallosphaera sedula SARC-M1.</title>
        <authorList>
            <person name="Ai C."/>
            <person name="McCarthy S."/>
            <person name="Eckrich V."/>
            <person name="Rudrappa D."/>
            <person name="Qiu G."/>
            <person name="Blum P."/>
        </authorList>
    </citation>
    <scope>NUCLEOTIDE SEQUENCE [LARGE SCALE GENOMIC DNA]</scope>
    <source>
        <strain evidence="11 13">SARC-M1</strain>
    </source>
</reference>
<evidence type="ECO:0000313" key="7">
    <source>
        <dbReference type="EMBL" id="AKV74505.1"/>
    </source>
</evidence>
<dbReference type="GO" id="GO:0046872">
    <property type="term" value="F:metal ion binding"/>
    <property type="evidence" value="ECO:0007669"/>
    <property type="project" value="UniProtKB-KW"/>
</dbReference>
<evidence type="ECO:0000313" key="12">
    <source>
        <dbReference type="Proteomes" id="UP000029084"/>
    </source>
</evidence>
<dbReference type="EMBL" id="CP012172">
    <property type="protein sequence ID" value="AKV74505.1"/>
    <property type="molecule type" value="Genomic_DNA"/>
</dbReference>
<evidence type="ECO:0000256" key="3">
    <source>
        <dbReference type="ARBA" id="ARBA00023004"/>
    </source>
</evidence>
<evidence type="ECO:0000313" key="14">
    <source>
        <dbReference type="Proteomes" id="UP000061362"/>
    </source>
</evidence>
<feature type="domain" description="Radical SAM core" evidence="5">
    <location>
        <begin position="6"/>
        <end position="220"/>
    </location>
</feature>
<dbReference type="AlphaFoldDB" id="A0A088E6N8"/>
<dbReference type="GO" id="GO:0051536">
    <property type="term" value="F:iron-sulfur cluster binding"/>
    <property type="evidence" value="ECO:0007669"/>
    <property type="project" value="UniProtKB-KW"/>
</dbReference>
<dbReference type="PANTHER" id="PTHR43288">
    <property type="entry name" value="BIOTIN SYNTHASE-RELATED PROTEIN, RADICAL SAM SUPERFAMILY"/>
    <property type="match status" value="1"/>
</dbReference>
<evidence type="ECO:0000313" key="15">
    <source>
        <dbReference type="Proteomes" id="UP000062398"/>
    </source>
</evidence>
<dbReference type="GO" id="GO:0003824">
    <property type="term" value="F:catalytic activity"/>
    <property type="evidence" value="ECO:0007669"/>
    <property type="project" value="InterPro"/>
</dbReference>
<evidence type="ECO:0000313" key="9">
    <source>
        <dbReference type="EMBL" id="AKV78995.1"/>
    </source>
</evidence>
<dbReference type="CDD" id="cd01335">
    <property type="entry name" value="Radical_SAM"/>
    <property type="match status" value="1"/>
</dbReference>
<evidence type="ECO:0000313" key="10">
    <source>
        <dbReference type="EMBL" id="AKV81240.1"/>
    </source>
</evidence>
<evidence type="ECO:0000256" key="2">
    <source>
        <dbReference type="ARBA" id="ARBA00022723"/>
    </source>
</evidence>
<evidence type="ECO:0000313" key="13">
    <source>
        <dbReference type="Proteomes" id="UP000056255"/>
    </source>
</evidence>
<evidence type="ECO:0000313" key="16">
    <source>
        <dbReference type="Proteomes" id="UP000062475"/>
    </source>
</evidence>
<evidence type="ECO:0000256" key="1">
    <source>
        <dbReference type="ARBA" id="ARBA00022691"/>
    </source>
</evidence>
<dbReference type="Proteomes" id="UP000056255">
    <property type="component" value="Chromosome"/>
</dbReference>
<dbReference type="SFLD" id="SFLDG01113">
    <property type="entry name" value="Uncharacterised_Radical_SAM_Su"/>
    <property type="match status" value="1"/>
</dbReference>
<dbReference type="InterPro" id="IPR058240">
    <property type="entry name" value="rSAM_sf"/>
</dbReference>
<dbReference type="OMA" id="HIMIGAK"/>
<evidence type="ECO:0000313" key="6">
    <source>
        <dbReference type="EMBL" id="AIM27648.1"/>
    </source>
</evidence>